<proteinExistence type="predicted"/>
<name>A0A7G5BB43_9CAUD</name>
<organism evidence="1 2">
    <name type="scientific">Ralstonia phage Jenny</name>
    <dbReference type="NCBI Taxonomy" id="2759714"/>
    <lineage>
        <taxon>Viruses</taxon>
        <taxon>Duplodnaviria</taxon>
        <taxon>Heunggongvirae</taxon>
        <taxon>Uroviricota</taxon>
        <taxon>Caudoviricetes</taxon>
        <taxon>Bakolyvirus</taxon>
        <taxon>Bakolyvirus bakoly</taxon>
    </lineage>
</organism>
<gene>
    <name evidence="1" type="ORF">30B_00009</name>
</gene>
<evidence type="ECO:0000313" key="2">
    <source>
        <dbReference type="Proteomes" id="UP000515504"/>
    </source>
</evidence>
<dbReference type="EMBL" id="MT740744">
    <property type="protein sequence ID" value="QMV33516.1"/>
    <property type="molecule type" value="Genomic_DNA"/>
</dbReference>
<protein>
    <submittedName>
        <fullName evidence="1">Uncharacterized protein</fullName>
    </submittedName>
</protein>
<reference evidence="1 2" key="1">
    <citation type="submission" date="2020-07" db="EMBL/GenBank/DDBJ databases">
        <title>Ralstonia phages.</title>
        <authorList>
            <person name="Trotereau A."/>
            <person name="Boyer C."/>
            <person name="Torres-Barcelo C."/>
        </authorList>
    </citation>
    <scope>NUCLEOTIDE SEQUENCE [LARGE SCALE GENOMIC DNA]</scope>
</reference>
<evidence type="ECO:0000313" key="1">
    <source>
        <dbReference type="EMBL" id="QMV33516.1"/>
    </source>
</evidence>
<accession>A0A7G5BB43</accession>
<sequence>MKTIEIKGWLYARQGWGVATQTEILVDPV</sequence>
<dbReference type="Proteomes" id="UP000515504">
    <property type="component" value="Segment"/>
</dbReference>